<comment type="caution">
    <text evidence="1">The sequence shown here is derived from an EMBL/GenBank/DDBJ whole genome shotgun (WGS) entry which is preliminary data.</text>
</comment>
<protein>
    <submittedName>
        <fullName evidence="1">Uncharacterized protein</fullName>
    </submittedName>
</protein>
<proteinExistence type="predicted"/>
<evidence type="ECO:0000313" key="2">
    <source>
        <dbReference type="Proteomes" id="UP000265520"/>
    </source>
</evidence>
<dbReference type="Proteomes" id="UP000265520">
    <property type="component" value="Unassembled WGS sequence"/>
</dbReference>
<keyword evidence="2" id="KW-1185">Reference proteome</keyword>
<sequence length="39" mass="4241">MVFLLVSFLIEIRGSHRDFVKKNDSILGGFAESLCIGAG</sequence>
<evidence type="ECO:0000313" key="1">
    <source>
        <dbReference type="EMBL" id="MCI67189.1"/>
    </source>
</evidence>
<name>A0A392U1D9_9FABA</name>
<dbReference type="EMBL" id="LXQA010711220">
    <property type="protein sequence ID" value="MCI67189.1"/>
    <property type="molecule type" value="Genomic_DNA"/>
</dbReference>
<feature type="non-terminal residue" evidence="1">
    <location>
        <position position="39"/>
    </location>
</feature>
<reference evidence="1 2" key="1">
    <citation type="journal article" date="2018" name="Front. Plant Sci.">
        <title>Red Clover (Trifolium pratense) and Zigzag Clover (T. medium) - A Picture of Genomic Similarities and Differences.</title>
        <authorList>
            <person name="Dluhosova J."/>
            <person name="Istvanek J."/>
            <person name="Nedelnik J."/>
            <person name="Repkova J."/>
        </authorList>
    </citation>
    <scope>NUCLEOTIDE SEQUENCE [LARGE SCALE GENOMIC DNA]</scope>
    <source>
        <strain evidence="2">cv. 10/8</strain>
        <tissue evidence="1">Leaf</tissue>
    </source>
</reference>
<dbReference type="AlphaFoldDB" id="A0A392U1D9"/>
<accession>A0A392U1D9</accession>
<organism evidence="1 2">
    <name type="scientific">Trifolium medium</name>
    <dbReference type="NCBI Taxonomy" id="97028"/>
    <lineage>
        <taxon>Eukaryota</taxon>
        <taxon>Viridiplantae</taxon>
        <taxon>Streptophyta</taxon>
        <taxon>Embryophyta</taxon>
        <taxon>Tracheophyta</taxon>
        <taxon>Spermatophyta</taxon>
        <taxon>Magnoliopsida</taxon>
        <taxon>eudicotyledons</taxon>
        <taxon>Gunneridae</taxon>
        <taxon>Pentapetalae</taxon>
        <taxon>rosids</taxon>
        <taxon>fabids</taxon>
        <taxon>Fabales</taxon>
        <taxon>Fabaceae</taxon>
        <taxon>Papilionoideae</taxon>
        <taxon>50 kb inversion clade</taxon>
        <taxon>NPAAA clade</taxon>
        <taxon>Hologalegina</taxon>
        <taxon>IRL clade</taxon>
        <taxon>Trifolieae</taxon>
        <taxon>Trifolium</taxon>
    </lineage>
</organism>